<evidence type="ECO:0000313" key="3">
    <source>
        <dbReference type="EMBL" id="MCI0184591.1"/>
    </source>
</evidence>
<dbReference type="GO" id="GO:0003677">
    <property type="term" value="F:DNA binding"/>
    <property type="evidence" value="ECO:0007669"/>
    <property type="project" value="InterPro"/>
</dbReference>
<evidence type="ECO:0000256" key="1">
    <source>
        <dbReference type="ARBA" id="ARBA00007521"/>
    </source>
</evidence>
<sequence length="89" mass="9971">MKPKKGEIYITKVRFSDDSNVKIRPLLIIFAEQGDEDVIGVFITSQTPKSAFDVTITSWVASGLEKPSIVRTSKPGTYHYSRLLKKLAI</sequence>
<dbReference type="Pfam" id="PF02452">
    <property type="entry name" value="PemK_toxin"/>
    <property type="match status" value="1"/>
</dbReference>
<organism evidence="3 4">
    <name type="scientific">Sulfoacidibacillus ferrooxidans</name>
    <dbReference type="NCBI Taxonomy" id="2005001"/>
    <lineage>
        <taxon>Bacteria</taxon>
        <taxon>Bacillati</taxon>
        <taxon>Bacillota</taxon>
        <taxon>Bacilli</taxon>
        <taxon>Bacillales</taxon>
        <taxon>Alicyclobacillaceae</taxon>
        <taxon>Sulfoacidibacillus</taxon>
    </lineage>
</organism>
<dbReference type="AlphaFoldDB" id="A0A9X1VAC4"/>
<protein>
    <recommendedName>
        <fullName evidence="5">Type II toxin-antitoxin system PemK/MazF family toxin</fullName>
    </recommendedName>
</protein>
<dbReference type="Gene3D" id="2.30.30.110">
    <property type="match status" value="1"/>
</dbReference>
<keyword evidence="4" id="KW-1185">Reference proteome</keyword>
<dbReference type="InterPro" id="IPR003477">
    <property type="entry name" value="PemK-like"/>
</dbReference>
<keyword evidence="2" id="KW-1277">Toxin-antitoxin system</keyword>
<proteinExistence type="inferred from homology"/>
<gene>
    <name evidence="3" type="ORF">MM817_02888</name>
</gene>
<dbReference type="Proteomes" id="UP001139263">
    <property type="component" value="Unassembled WGS sequence"/>
</dbReference>
<evidence type="ECO:0000256" key="2">
    <source>
        <dbReference type="ARBA" id="ARBA00022649"/>
    </source>
</evidence>
<comment type="caution">
    <text evidence="3">The sequence shown here is derived from an EMBL/GenBank/DDBJ whole genome shotgun (WGS) entry which is preliminary data.</text>
</comment>
<evidence type="ECO:0008006" key="5">
    <source>
        <dbReference type="Google" id="ProtNLM"/>
    </source>
</evidence>
<dbReference type="InterPro" id="IPR011067">
    <property type="entry name" value="Plasmid_toxin/cell-grow_inhib"/>
</dbReference>
<name>A0A9X1VAC4_9BACL</name>
<comment type="similarity">
    <text evidence="1">Belongs to the PemK/MazF family.</text>
</comment>
<dbReference type="SUPFAM" id="SSF50118">
    <property type="entry name" value="Cell growth inhibitor/plasmid maintenance toxic component"/>
    <property type="match status" value="1"/>
</dbReference>
<accession>A0A9X1VAC4</accession>
<evidence type="ECO:0000313" key="4">
    <source>
        <dbReference type="Proteomes" id="UP001139263"/>
    </source>
</evidence>
<dbReference type="EMBL" id="JALBUF010000017">
    <property type="protein sequence ID" value="MCI0184591.1"/>
    <property type="molecule type" value="Genomic_DNA"/>
</dbReference>
<reference evidence="3" key="1">
    <citation type="submission" date="2022-03" db="EMBL/GenBank/DDBJ databases">
        <title>Draft Genome Sequence of Firmicute Strain S0AB, a Heterotrophic Iron/Sulfur-Oxidizing Extreme Acidophile.</title>
        <authorList>
            <person name="Vergara E."/>
            <person name="Pakostova E."/>
            <person name="Johnson D.B."/>
            <person name="Holmes D.S."/>
        </authorList>
    </citation>
    <scope>NUCLEOTIDE SEQUENCE</scope>
    <source>
        <strain evidence="3">S0AB</strain>
    </source>
</reference>